<sequence>MSQHEEEYKPKKLGKIILLAAIVITALFFISQIIFLLISGFSSNKDEVAFFAGNHYSIIRKDDTYRLYDKKTKNVILDNVNGYYSNNAVYSYIKNEEEYVVINEQEEEYIIREIDPSNSQEKELFEKFTPLSK</sequence>
<protein>
    <submittedName>
        <fullName evidence="1">Uncharacterized protein</fullName>
    </submittedName>
</protein>
<dbReference type="Proteomes" id="UP000053681">
    <property type="component" value="Unassembled WGS sequence"/>
</dbReference>
<accession>A0A0V8JIM4</accession>
<name>A0A0V8JIM4_9BACI</name>
<organism evidence="1 2">
    <name type="scientific">Priestia veravalensis</name>
    <dbReference type="NCBI Taxonomy" id="1414648"/>
    <lineage>
        <taxon>Bacteria</taxon>
        <taxon>Bacillati</taxon>
        <taxon>Bacillota</taxon>
        <taxon>Bacilli</taxon>
        <taxon>Bacillales</taxon>
        <taxon>Bacillaceae</taxon>
        <taxon>Priestia</taxon>
    </lineage>
</organism>
<reference evidence="1 2" key="1">
    <citation type="submission" date="2015-11" db="EMBL/GenBank/DDBJ databases">
        <title>Bacillus caseinolyticus sp nov.</title>
        <authorList>
            <person name="Dastager S.G."/>
            <person name="Mawlankar R."/>
        </authorList>
    </citation>
    <scope>NUCLEOTIDE SEQUENCE [LARGE SCALE GENOMIC DNA]</scope>
    <source>
        <strain evidence="1 2">SGD-V-76</strain>
    </source>
</reference>
<gene>
    <name evidence="1" type="ORF">AS180_16170</name>
</gene>
<dbReference type="EMBL" id="LNQP01000061">
    <property type="protein sequence ID" value="KSU86903.1"/>
    <property type="molecule type" value="Genomic_DNA"/>
</dbReference>
<comment type="caution">
    <text evidence="1">The sequence shown here is derived from an EMBL/GenBank/DDBJ whole genome shotgun (WGS) entry which is preliminary data.</text>
</comment>
<keyword evidence="2" id="KW-1185">Reference proteome</keyword>
<evidence type="ECO:0000313" key="2">
    <source>
        <dbReference type="Proteomes" id="UP000053681"/>
    </source>
</evidence>
<dbReference type="RefSeq" id="WP_025908644.1">
    <property type="nucleotide sequence ID" value="NZ_KQ758676.1"/>
</dbReference>
<evidence type="ECO:0000313" key="1">
    <source>
        <dbReference type="EMBL" id="KSU86903.1"/>
    </source>
</evidence>
<proteinExistence type="predicted"/>
<dbReference type="AlphaFoldDB" id="A0A0V8JIM4"/>